<dbReference type="GO" id="GO:0032259">
    <property type="term" value="P:methylation"/>
    <property type="evidence" value="ECO:0007669"/>
    <property type="project" value="UniProtKB-KW"/>
</dbReference>
<keyword evidence="6 9" id="KW-0949">S-adenosyl-L-methionine</keyword>
<dbReference type="InterPro" id="IPR013216">
    <property type="entry name" value="Methyltransf_11"/>
</dbReference>
<dbReference type="UniPathway" id="UPA00078"/>
<accession>A0A5C8ZY93</accession>
<comment type="function">
    <text evidence="8 9">Converts the free carboxyl group of a malonyl-thioester to its methyl ester by transfer of a methyl group from S-adenosyl-L-methionine (SAM). It allows to synthesize pimeloyl-ACP via the fatty acid synthetic pathway.</text>
</comment>
<dbReference type="Pfam" id="PF08241">
    <property type="entry name" value="Methyltransf_11"/>
    <property type="match status" value="1"/>
</dbReference>
<evidence type="ECO:0000256" key="8">
    <source>
        <dbReference type="ARBA" id="ARBA00025006"/>
    </source>
</evidence>
<comment type="pathway">
    <text evidence="2 9">Cofactor biosynthesis; biotin biosynthesis.</text>
</comment>
<proteinExistence type="inferred from homology"/>
<evidence type="ECO:0000256" key="4">
    <source>
        <dbReference type="ARBA" id="ARBA00022603"/>
    </source>
</evidence>
<dbReference type="GO" id="GO:0010340">
    <property type="term" value="F:carboxyl-O-methyltransferase activity"/>
    <property type="evidence" value="ECO:0007669"/>
    <property type="project" value="UniProtKB-UniRule"/>
</dbReference>
<evidence type="ECO:0000313" key="12">
    <source>
        <dbReference type="EMBL" id="TXS92221.1"/>
    </source>
</evidence>
<evidence type="ECO:0000313" key="13">
    <source>
        <dbReference type="Proteomes" id="UP000321933"/>
    </source>
</evidence>
<dbReference type="EMBL" id="VRYZ01000003">
    <property type="protein sequence ID" value="TXS92221.1"/>
    <property type="molecule type" value="Genomic_DNA"/>
</dbReference>
<dbReference type="SUPFAM" id="SSF53335">
    <property type="entry name" value="S-adenosyl-L-methionine-dependent methyltransferases"/>
    <property type="match status" value="1"/>
</dbReference>
<keyword evidence="4 9" id="KW-0489">Methyltransferase</keyword>
<gene>
    <name evidence="9 12" type="primary">bioC</name>
    <name evidence="12" type="ORF">FVW59_07260</name>
</gene>
<sequence>MQLELTVERLCASGEARTELVLLHGWGSSRACWRPLLKALRPWANVSLLDLPGLGGEGNPGDAATLARAVVDACPDGAVLVGWSLGGQIASLAAALAPEQIRALVTVASNPHFTAADGWPGVPAANLQQMASAHKTNPARSLERFEALQALGQPAAAGLRRHLAACRGNAAACASGLEWLARLDTRAVLAGLAQPQLHLLAGRDSLLPAELAAALAAQLQSLPGAVVRSLHEGGHALPLQCPQLVAAELEAFLQQQNLLAAGDAAGDAGVRLDKGAIAASFSRAASTYDSVAALQREVGERLLLRLPPAKDSVATVLDLGCGTGYFQPALSQRYPAAHYIGLDLASGMLDYARSARGTDARWVAGDAEQLPLAADSVDLVFSSLAIQWCQRPAALFAELQRVLRPGGLCLFSTLGPATLQELRSAWAAVDSGRHVNDFLPAAALEQAAGPALHLERELLGLGYARLRQLFDELKGIGAHNVHSQRPAGLGGRRALAGMMAAYEGFRSEGLLPATYEVFYGVFSKRGAGHREQAA</sequence>
<evidence type="ECO:0000256" key="5">
    <source>
        <dbReference type="ARBA" id="ARBA00022679"/>
    </source>
</evidence>
<evidence type="ECO:0000259" key="10">
    <source>
        <dbReference type="Pfam" id="PF08241"/>
    </source>
</evidence>
<dbReference type="GO" id="GO:0009102">
    <property type="term" value="P:biotin biosynthetic process"/>
    <property type="evidence" value="ECO:0007669"/>
    <property type="project" value="UniProtKB-UniRule"/>
</dbReference>
<organism evidence="12 13">
    <name type="scientific">Parahaliea aestuarii</name>
    <dbReference type="NCBI Taxonomy" id="1852021"/>
    <lineage>
        <taxon>Bacteria</taxon>
        <taxon>Pseudomonadati</taxon>
        <taxon>Pseudomonadota</taxon>
        <taxon>Gammaproteobacteria</taxon>
        <taxon>Cellvibrionales</taxon>
        <taxon>Halieaceae</taxon>
        <taxon>Parahaliea</taxon>
    </lineage>
</organism>
<evidence type="ECO:0000256" key="1">
    <source>
        <dbReference type="ARBA" id="ARBA00000852"/>
    </source>
</evidence>
<evidence type="ECO:0000259" key="11">
    <source>
        <dbReference type="Pfam" id="PF12697"/>
    </source>
</evidence>
<evidence type="ECO:0000256" key="2">
    <source>
        <dbReference type="ARBA" id="ARBA00004746"/>
    </source>
</evidence>
<name>A0A5C8ZY93_9GAMM</name>
<dbReference type="OrthoDB" id="9760689at2"/>
<dbReference type="InterPro" id="IPR050602">
    <property type="entry name" value="Malonyl-ACP_OMT"/>
</dbReference>
<dbReference type="InterPro" id="IPR000073">
    <property type="entry name" value="AB_hydrolase_1"/>
</dbReference>
<dbReference type="Proteomes" id="UP000321933">
    <property type="component" value="Unassembled WGS sequence"/>
</dbReference>
<dbReference type="Gene3D" id="3.40.50.1820">
    <property type="entry name" value="alpha/beta hydrolase"/>
    <property type="match status" value="1"/>
</dbReference>
<dbReference type="SUPFAM" id="SSF53474">
    <property type="entry name" value="alpha/beta-Hydrolases"/>
    <property type="match status" value="1"/>
</dbReference>
<dbReference type="InterPro" id="IPR011814">
    <property type="entry name" value="BioC"/>
</dbReference>
<comment type="caution">
    <text evidence="12">The sequence shown here is derived from an EMBL/GenBank/DDBJ whole genome shotgun (WGS) entry which is preliminary data.</text>
</comment>
<keyword evidence="5 9" id="KW-0808">Transferase</keyword>
<dbReference type="RefSeq" id="WP_148063598.1">
    <property type="nucleotide sequence ID" value="NZ_VRYZ01000003.1"/>
</dbReference>
<keyword evidence="7 9" id="KW-0093">Biotin biosynthesis</keyword>
<dbReference type="PANTHER" id="PTHR13090:SF1">
    <property type="entry name" value="ARGININE-HYDROXYLASE NDUFAF5, MITOCHONDRIAL"/>
    <property type="match status" value="1"/>
</dbReference>
<dbReference type="EC" id="2.1.1.197" evidence="3 9"/>
<dbReference type="GO" id="GO:0008757">
    <property type="term" value="F:S-adenosylmethionine-dependent methyltransferase activity"/>
    <property type="evidence" value="ECO:0007669"/>
    <property type="project" value="InterPro"/>
</dbReference>
<evidence type="ECO:0000256" key="7">
    <source>
        <dbReference type="ARBA" id="ARBA00022756"/>
    </source>
</evidence>
<dbReference type="InterPro" id="IPR029063">
    <property type="entry name" value="SAM-dependent_MTases_sf"/>
</dbReference>
<dbReference type="GO" id="GO:0102130">
    <property type="term" value="F:malonyl-CoA methyltransferase activity"/>
    <property type="evidence" value="ECO:0007669"/>
    <property type="project" value="UniProtKB-EC"/>
</dbReference>
<dbReference type="HAMAP" id="MF_00835">
    <property type="entry name" value="BioC"/>
    <property type="match status" value="1"/>
</dbReference>
<evidence type="ECO:0000256" key="9">
    <source>
        <dbReference type="HAMAP-Rule" id="MF_00835"/>
    </source>
</evidence>
<dbReference type="Gene3D" id="3.40.50.150">
    <property type="entry name" value="Vaccinia Virus protein VP39"/>
    <property type="match status" value="1"/>
</dbReference>
<dbReference type="Pfam" id="PF12697">
    <property type="entry name" value="Abhydrolase_6"/>
    <property type="match status" value="1"/>
</dbReference>
<keyword evidence="13" id="KW-1185">Reference proteome</keyword>
<evidence type="ECO:0000256" key="3">
    <source>
        <dbReference type="ARBA" id="ARBA00012327"/>
    </source>
</evidence>
<comment type="catalytic activity">
    <reaction evidence="1 9">
        <text>malonyl-[ACP] + S-adenosyl-L-methionine = malonyl-[ACP] methyl ester + S-adenosyl-L-homocysteine</text>
        <dbReference type="Rhea" id="RHEA:17105"/>
        <dbReference type="Rhea" id="RHEA-COMP:9623"/>
        <dbReference type="Rhea" id="RHEA-COMP:9954"/>
        <dbReference type="ChEBI" id="CHEBI:57856"/>
        <dbReference type="ChEBI" id="CHEBI:59789"/>
        <dbReference type="ChEBI" id="CHEBI:78449"/>
        <dbReference type="ChEBI" id="CHEBI:78845"/>
        <dbReference type="EC" id="2.1.1.197"/>
    </reaction>
</comment>
<comment type="similarity">
    <text evidence="9">Belongs to the methyltransferase superfamily.</text>
</comment>
<dbReference type="InterPro" id="IPR029058">
    <property type="entry name" value="AB_hydrolase_fold"/>
</dbReference>
<protein>
    <recommendedName>
        <fullName evidence="3 9">Malonyl-[acyl-carrier protein] O-methyltransferase</fullName>
        <shortName evidence="9">Malonyl-ACP O-methyltransferase</shortName>
        <ecNumber evidence="3 9">2.1.1.197</ecNumber>
    </recommendedName>
    <alternativeName>
        <fullName evidence="9">Biotin synthesis protein BioC</fullName>
    </alternativeName>
</protein>
<reference evidence="12 13" key="1">
    <citation type="submission" date="2019-08" db="EMBL/GenBank/DDBJ databases">
        <title>Parahaliea maris sp. nov., isolated from the surface seawater.</title>
        <authorList>
            <person name="Liu Y."/>
        </authorList>
    </citation>
    <scope>NUCLEOTIDE SEQUENCE [LARGE SCALE GENOMIC DNA]</scope>
    <source>
        <strain evidence="12 13">S2-26</strain>
    </source>
</reference>
<dbReference type="CDD" id="cd02440">
    <property type="entry name" value="AdoMet_MTases"/>
    <property type="match status" value="1"/>
</dbReference>
<dbReference type="NCBIfam" id="TIGR02072">
    <property type="entry name" value="BioC"/>
    <property type="match status" value="1"/>
</dbReference>
<evidence type="ECO:0000256" key="6">
    <source>
        <dbReference type="ARBA" id="ARBA00022691"/>
    </source>
</evidence>
<feature type="domain" description="AB hydrolase-1" evidence="11">
    <location>
        <begin position="20"/>
        <end position="247"/>
    </location>
</feature>
<dbReference type="PANTHER" id="PTHR13090">
    <property type="entry name" value="ARGININE-HYDROXYLASE NDUFAF5, MITOCHONDRIAL"/>
    <property type="match status" value="1"/>
</dbReference>
<dbReference type="AlphaFoldDB" id="A0A5C8ZY93"/>
<feature type="domain" description="Methyltransferase type 11" evidence="10">
    <location>
        <begin position="317"/>
        <end position="411"/>
    </location>
</feature>